<evidence type="ECO:0000313" key="8">
    <source>
        <dbReference type="EMBL" id="QEX38372.1"/>
    </source>
</evidence>
<dbReference type="InterPro" id="IPR011701">
    <property type="entry name" value="MFS"/>
</dbReference>
<evidence type="ECO:0000256" key="6">
    <source>
        <dbReference type="SAM" id="Phobius"/>
    </source>
</evidence>
<dbReference type="NCBIfam" id="NF040895">
    <property type="entry name" value="MFS_effux_SdrM"/>
    <property type="match status" value="1"/>
</dbReference>
<keyword evidence="4 6" id="KW-1133">Transmembrane helix</keyword>
<dbReference type="InterPro" id="IPR036259">
    <property type="entry name" value="MFS_trans_sf"/>
</dbReference>
<accession>A0A292DJH0</accession>
<dbReference type="GO" id="GO:0005886">
    <property type="term" value="C:plasma membrane"/>
    <property type="evidence" value="ECO:0007669"/>
    <property type="project" value="UniProtKB-SubCell"/>
</dbReference>
<feature type="transmembrane region" description="Helical" evidence="6">
    <location>
        <begin position="70"/>
        <end position="90"/>
    </location>
</feature>
<feature type="transmembrane region" description="Helical" evidence="6">
    <location>
        <begin position="385"/>
        <end position="406"/>
    </location>
</feature>
<dbReference type="GO" id="GO:0022857">
    <property type="term" value="F:transmembrane transporter activity"/>
    <property type="evidence" value="ECO:0007669"/>
    <property type="project" value="InterPro"/>
</dbReference>
<feature type="transmembrane region" description="Helical" evidence="6">
    <location>
        <begin position="102"/>
        <end position="119"/>
    </location>
</feature>
<dbReference type="EMBL" id="SCHB01000001">
    <property type="protein sequence ID" value="TBW73219.1"/>
    <property type="molecule type" value="Genomic_DNA"/>
</dbReference>
<feature type="transmembrane region" description="Helical" evidence="6">
    <location>
        <begin position="323"/>
        <end position="340"/>
    </location>
</feature>
<feature type="transmembrane region" description="Helical" evidence="6">
    <location>
        <begin position="257"/>
        <end position="278"/>
    </location>
</feature>
<dbReference type="RefSeq" id="WP_002478926.1">
    <property type="nucleotide sequence ID" value="NZ_AP021848.1"/>
</dbReference>
<feature type="transmembrane region" description="Helical" evidence="6">
    <location>
        <begin position="418"/>
        <end position="438"/>
    </location>
</feature>
<evidence type="ECO:0000256" key="1">
    <source>
        <dbReference type="ARBA" id="ARBA00004651"/>
    </source>
</evidence>
<dbReference type="InterPro" id="IPR020846">
    <property type="entry name" value="MFS_dom"/>
</dbReference>
<feature type="transmembrane region" description="Helical" evidence="6">
    <location>
        <begin position="39"/>
        <end position="58"/>
    </location>
</feature>
<dbReference type="InterPro" id="IPR053573">
    <property type="entry name" value="MFS_Drug_Efflux_Pump"/>
</dbReference>
<feature type="transmembrane region" description="Helical" evidence="6">
    <location>
        <begin position="346"/>
        <end position="364"/>
    </location>
</feature>
<feature type="transmembrane region" description="Helical" evidence="6">
    <location>
        <begin position="194"/>
        <end position="213"/>
    </location>
</feature>
<dbReference type="Gene3D" id="1.20.1250.20">
    <property type="entry name" value="MFS general substrate transporter like domains"/>
    <property type="match status" value="1"/>
</dbReference>
<evidence type="ECO:0000313" key="9">
    <source>
        <dbReference type="EMBL" id="TBW73219.1"/>
    </source>
</evidence>
<dbReference type="EMBL" id="CP041722">
    <property type="protein sequence ID" value="QEX38372.1"/>
    <property type="molecule type" value="Genomic_DNA"/>
</dbReference>
<protein>
    <submittedName>
        <fullName evidence="9">MFS transporter</fullName>
    </submittedName>
</protein>
<dbReference type="GeneID" id="58091539"/>
<name>A0A292DJH0_STALU</name>
<sequence length="443" mass="49151">MRLKSIGVVVALILTMFMAAIETSIISLAMPTIREDLHAGNNISLVFTIYFVALVIANPIVGELLTRYKIIYIAATGLFLFGLGSLMSGLSPTFAFLITSRAIQGLGAGVMMSLTQIVPKLAFEIPLRYKIMGIVGSVWGVSSIIGPVLGGGILEFATWHWLFFINIPIAIIAIILVFITYHFPNEQEVKASNFDVKGITLFYIFILLLMIGLLYQHMIVINIISILLAVIVLFGLFKFEAQIKQPFLPIVEFNRSITLVFITDFVIALSLMGYNLYIPIYLQDHLGLSPLQSGFIIFPLSVAWIILNFNLAKIENLCSRKMLYIGAFTVLLVASIIIYLNLDLPLLIATAVIFAGLSFGFVYTKDSVIVQEETSPIYMKKMMSFYALTKNLGSSVGSSLMGYLYATTHGLFGANLQNILGSIVILMIILMISWSWTYKEQHD</sequence>
<organism evidence="9 10">
    <name type="scientific">Staphylococcus lugdunensis</name>
    <dbReference type="NCBI Taxonomy" id="28035"/>
    <lineage>
        <taxon>Bacteria</taxon>
        <taxon>Bacillati</taxon>
        <taxon>Bacillota</taxon>
        <taxon>Bacilli</taxon>
        <taxon>Bacillales</taxon>
        <taxon>Staphylococcaceae</taxon>
        <taxon>Staphylococcus</taxon>
    </lineage>
</organism>
<feature type="transmembrane region" description="Helical" evidence="6">
    <location>
        <begin position="219"/>
        <end position="237"/>
    </location>
</feature>
<evidence type="ECO:0000313" key="11">
    <source>
        <dbReference type="Proteomes" id="UP000325462"/>
    </source>
</evidence>
<keyword evidence="11" id="KW-1185">Reference proteome</keyword>
<evidence type="ECO:0000259" key="7">
    <source>
        <dbReference type="PROSITE" id="PS50850"/>
    </source>
</evidence>
<proteinExistence type="predicted"/>
<dbReference type="PANTHER" id="PTHR23501:SF191">
    <property type="entry name" value="VACUOLAR BASIC AMINO ACID TRANSPORTER 4"/>
    <property type="match status" value="1"/>
</dbReference>
<feature type="transmembrane region" description="Helical" evidence="6">
    <location>
        <begin position="290"/>
        <end position="311"/>
    </location>
</feature>
<keyword evidence="3 6" id="KW-0812">Transmembrane</keyword>
<gene>
    <name evidence="9" type="ORF">EQ812_00025</name>
    <name evidence="8" type="ORF">FO454_05360</name>
</gene>
<keyword evidence="2" id="KW-0813">Transport</keyword>
<evidence type="ECO:0000256" key="5">
    <source>
        <dbReference type="ARBA" id="ARBA00023136"/>
    </source>
</evidence>
<evidence type="ECO:0000256" key="3">
    <source>
        <dbReference type="ARBA" id="ARBA00022692"/>
    </source>
</evidence>
<comment type="subcellular location">
    <subcellularLocation>
        <location evidence="1">Cell membrane</location>
        <topology evidence="1">Multi-pass membrane protein</topology>
    </subcellularLocation>
</comment>
<dbReference type="Proteomes" id="UP000293637">
    <property type="component" value="Unassembled WGS sequence"/>
</dbReference>
<dbReference type="Pfam" id="PF07690">
    <property type="entry name" value="MFS_1"/>
    <property type="match status" value="1"/>
</dbReference>
<dbReference type="PROSITE" id="PS50850">
    <property type="entry name" value="MFS"/>
    <property type="match status" value="1"/>
</dbReference>
<reference evidence="9 10" key="1">
    <citation type="journal article" date="2019" name="Sci. Transl. Med.">
        <title>Quorum sensing between bacterial species on the skin protects against epidermal injury in atopic dermatitis.</title>
        <authorList>
            <person name="Williams M.R."/>
        </authorList>
    </citation>
    <scope>NUCLEOTIDE SEQUENCE [LARGE SCALE GENOMIC DNA]</scope>
    <source>
        <strain evidence="9 10">E7</strain>
    </source>
</reference>
<dbReference type="Gene3D" id="1.20.1720.10">
    <property type="entry name" value="Multidrug resistance protein D"/>
    <property type="match status" value="1"/>
</dbReference>
<feature type="domain" description="Major facilitator superfamily (MFS) profile" evidence="7">
    <location>
        <begin position="8"/>
        <end position="439"/>
    </location>
</feature>
<dbReference type="PANTHER" id="PTHR23501">
    <property type="entry name" value="MAJOR FACILITATOR SUPERFAMILY"/>
    <property type="match status" value="1"/>
</dbReference>
<dbReference type="OMA" id="GNKKGWL"/>
<dbReference type="Proteomes" id="UP000325462">
    <property type="component" value="Chromosome"/>
</dbReference>
<evidence type="ECO:0000256" key="4">
    <source>
        <dbReference type="ARBA" id="ARBA00022989"/>
    </source>
</evidence>
<feature type="transmembrane region" description="Helical" evidence="6">
    <location>
        <begin position="159"/>
        <end position="182"/>
    </location>
</feature>
<evidence type="ECO:0000256" key="2">
    <source>
        <dbReference type="ARBA" id="ARBA00022448"/>
    </source>
</evidence>
<reference evidence="8 11" key="2">
    <citation type="submission" date="2019-07" db="EMBL/GenBank/DDBJ databases">
        <title>Comparative genome analysis of staphylococcus lugdunensis shows clonal complex-dependent diversity of the putative virulence factor, ess/type vii locus.</title>
        <authorList>
            <person name="Lebeurre J."/>
            <person name="Dahyot S."/>
            <person name="Diene S."/>
            <person name="Paulay A."/>
            <person name="Aubourg M."/>
            <person name="Argemi X."/>
            <person name="Giard J.-C."/>
            <person name="Tournier I."/>
            <person name="Francois P."/>
            <person name="Pestel-Caron M."/>
        </authorList>
    </citation>
    <scope>NUCLEOTIDE SEQUENCE [LARGE SCALE GENOMIC DNA]</scope>
    <source>
        <strain evidence="8 11">SL13</strain>
    </source>
</reference>
<evidence type="ECO:0000313" key="10">
    <source>
        <dbReference type="Proteomes" id="UP000293637"/>
    </source>
</evidence>
<dbReference type="SUPFAM" id="SSF103473">
    <property type="entry name" value="MFS general substrate transporter"/>
    <property type="match status" value="1"/>
</dbReference>
<dbReference type="PRINTS" id="PR01036">
    <property type="entry name" value="TCRTETB"/>
</dbReference>
<dbReference type="AlphaFoldDB" id="A0A292DJH0"/>
<keyword evidence="5 6" id="KW-0472">Membrane</keyword>
<feature type="transmembrane region" description="Helical" evidence="6">
    <location>
        <begin position="131"/>
        <end position="153"/>
    </location>
</feature>